<evidence type="ECO:0000313" key="14">
    <source>
        <dbReference type="Proteomes" id="UP001497382"/>
    </source>
</evidence>
<dbReference type="InterPro" id="IPR040855">
    <property type="entry name" value="ORC_WH_C"/>
</dbReference>
<evidence type="ECO:0000259" key="11">
    <source>
        <dbReference type="Pfam" id="PF18137"/>
    </source>
</evidence>
<name>A0AAV2AFL6_9ARAC</name>
<evidence type="ECO:0000256" key="7">
    <source>
        <dbReference type="ARBA" id="ARBA00023242"/>
    </source>
</evidence>
<accession>A0AAV2AFL6</accession>
<keyword evidence="5" id="KW-0235">DNA replication</keyword>
<evidence type="ECO:0000256" key="2">
    <source>
        <dbReference type="ARBA" id="ARBA00010977"/>
    </source>
</evidence>
<dbReference type="CDD" id="cd20704">
    <property type="entry name" value="Orc3"/>
    <property type="match status" value="2"/>
</dbReference>
<evidence type="ECO:0000256" key="3">
    <source>
        <dbReference type="ARBA" id="ARBA00019085"/>
    </source>
</evidence>
<evidence type="ECO:0000256" key="9">
    <source>
        <dbReference type="ARBA" id="ARBA00045241"/>
    </source>
</evidence>
<keyword evidence="4" id="KW-0597">Phosphoprotein</keyword>
<dbReference type="Proteomes" id="UP001497382">
    <property type="component" value="Unassembled WGS sequence"/>
</dbReference>
<organism evidence="13 14">
    <name type="scientific">Larinioides sclopetarius</name>
    <dbReference type="NCBI Taxonomy" id="280406"/>
    <lineage>
        <taxon>Eukaryota</taxon>
        <taxon>Metazoa</taxon>
        <taxon>Ecdysozoa</taxon>
        <taxon>Arthropoda</taxon>
        <taxon>Chelicerata</taxon>
        <taxon>Arachnida</taxon>
        <taxon>Araneae</taxon>
        <taxon>Araneomorphae</taxon>
        <taxon>Entelegynae</taxon>
        <taxon>Araneoidea</taxon>
        <taxon>Araneidae</taxon>
        <taxon>Larinioides</taxon>
    </lineage>
</organism>
<feature type="domain" description="Origin recognition complex subunit 3 winged helix C-terminal" evidence="11">
    <location>
        <begin position="581"/>
        <end position="689"/>
    </location>
</feature>
<dbReference type="InterPro" id="IPR045663">
    <property type="entry name" value="ORC3_ins"/>
</dbReference>
<keyword evidence="7" id="KW-0539">Nucleus</keyword>
<comment type="caution">
    <text evidence="13">The sequence shown here is derived from an EMBL/GenBank/DDBJ whole genome shotgun (WGS) entry which is preliminary data.</text>
</comment>
<dbReference type="GO" id="GO:0031261">
    <property type="term" value="C:DNA replication preinitiation complex"/>
    <property type="evidence" value="ECO:0007669"/>
    <property type="project" value="TreeGrafter"/>
</dbReference>
<dbReference type="GO" id="GO:0005656">
    <property type="term" value="C:nuclear pre-replicative complex"/>
    <property type="evidence" value="ECO:0007669"/>
    <property type="project" value="TreeGrafter"/>
</dbReference>
<dbReference type="GO" id="GO:0005664">
    <property type="term" value="C:nuclear origin of replication recognition complex"/>
    <property type="evidence" value="ECO:0007669"/>
    <property type="project" value="InterPro"/>
</dbReference>
<comment type="function">
    <text evidence="9">Component of the origin recognition complex (ORC) that binds origins of replication. DNA-binding is ATP-dependent. The specific DNA sequences that define origins of replication have not been identified yet. ORC is required to assemble the pre-replication complex necessary to initiate DNA replication. Binds histone H3 and H4 trimethylation marks H3K9me3, H3K27me3 and H4K20me3.</text>
</comment>
<feature type="domain" description="Origin recognition complex subunit 3 insertion" evidence="12">
    <location>
        <begin position="335"/>
        <end position="562"/>
    </location>
</feature>
<evidence type="ECO:0000256" key="5">
    <source>
        <dbReference type="ARBA" id="ARBA00022705"/>
    </source>
</evidence>
<reference evidence="13 14" key="1">
    <citation type="submission" date="2024-04" db="EMBL/GenBank/DDBJ databases">
        <authorList>
            <person name="Rising A."/>
            <person name="Reimegard J."/>
            <person name="Sonavane S."/>
            <person name="Akerstrom W."/>
            <person name="Nylinder S."/>
            <person name="Hedman E."/>
            <person name="Kallberg Y."/>
        </authorList>
    </citation>
    <scope>NUCLEOTIDE SEQUENCE [LARGE SCALE GENOMIC DNA]</scope>
</reference>
<evidence type="ECO:0000256" key="8">
    <source>
        <dbReference type="ARBA" id="ARBA00026084"/>
    </source>
</evidence>
<evidence type="ECO:0000256" key="6">
    <source>
        <dbReference type="ARBA" id="ARBA00023125"/>
    </source>
</evidence>
<evidence type="ECO:0000313" key="13">
    <source>
        <dbReference type="EMBL" id="CAL1281373.1"/>
    </source>
</evidence>
<dbReference type="Pfam" id="PF07034">
    <property type="entry name" value="ORC3_N"/>
    <property type="match status" value="1"/>
</dbReference>
<protein>
    <recommendedName>
        <fullName evidence="3">Origin recognition complex subunit 3</fullName>
    </recommendedName>
</protein>
<proteinExistence type="inferred from homology"/>
<dbReference type="EMBL" id="CAXIEN010000142">
    <property type="protein sequence ID" value="CAL1281373.1"/>
    <property type="molecule type" value="Genomic_DNA"/>
</dbReference>
<evidence type="ECO:0000256" key="4">
    <source>
        <dbReference type="ARBA" id="ARBA00022553"/>
    </source>
</evidence>
<dbReference type="PANTHER" id="PTHR12748">
    <property type="entry name" value="ORIGIN RECOGNITION COMPLEX SUBUNIT 3"/>
    <property type="match status" value="1"/>
</dbReference>
<comment type="subunit">
    <text evidence="8">Component of ORC, a complex composed of at least 6 subunits: ORC1, ORC2, ORC3, ORC4, ORC5 and ORC6. ORC is regulated in a cell-cycle dependent manner. It is sequentially assembled at the exit from anaphase of mitosis and disassembled as cells enter S phase.</text>
</comment>
<dbReference type="GO" id="GO:0003688">
    <property type="term" value="F:DNA replication origin binding"/>
    <property type="evidence" value="ECO:0007669"/>
    <property type="project" value="TreeGrafter"/>
</dbReference>
<dbReference type="PANTHER" id="PTHR12748:SF0">
    <property type="entry name" value="ORIGIN RECOGNITION COMPLEX SUBUNIT 3"/>
    <property type="match status" value="1"/>
</dbReference>
<dbReference type="GO" id="GO:0006270">
    <property type="term" value="P:DNA replication initiation"/>
    <property type="evidence" value="ECO:0007669"/>
    <property type="project" value="TreeGrafter"/>
</dbReference>
<comment type="similarity">
    <text evidence="2">Belongs to the ORC3 family.</text>
</comment>
<feature type="domain" description="Origin recognition complex subunit 3 N-terminal" evidence="10">
    <location>
        <begin position="10"/>
        <end position="320"/>
    </location>
</feature>
<comment type="subcellular location">
    <subcellularLocation>
        <location evidence="1">Nucleus</location>
    </subcellularLocation>
</comment>
<evidence type="ECO:0000259" key="12">
    <source>
        <dbReference type="Pfam" id="PF19675"/>
    </source>
</evidence>
<keyword evidence="14" id="KW-1185">Reference proteome</keyword>
<sequence length="692" mass="79885">MDEYDSASINQGCFVHKPEKIKSKKSGDNEILSLVKEHVESLWSEIETKIKDIEMKIYIETFINGIVNFIDDAFQPTLPKIQEIPAAVLVMGVNMPDHSHIFNLLEKHLHLNDIYSTVILESKKCASVPNMLQTILFEIHKKYKEFFKLSEELPKKQEYGFAKLFEYYCSVQVASPKKKTKSILNKSQHAPKPIVLLIQDVESFNPEILQKLIYLCKIYSGKLPIVLIFGMASSMLTLHSILPPKAICCLGLETFHSVPATKYLTRIIEEVIISPDLPFKFGPKMFRLIVDSVLYHDFSVSNLTYMLKFSIIEHLYGKTYASLCCHENEIEEKVNHLNPKYLQALKELPSLKLYLENNPRFVSCLNDQKIFKELITGFMQKLYENQRITSLLLRILHCLVKDLPRYPLGKQVRELYSVSLEKEITLDEGYTQSMNLLRLHSKENLMLKLETCLNILNESGEENGINSFQVKSIKQIVEDCIERLSKISSDDFEKNLPEPVIFQNEKITSRFQLQEKLQMSLKMKRSNFEVVLSGIVQNLNMIFKNISPPSHSPLYELFYFDDVSAAKKHLMAVPRVTSCCTLSNPHYYLQCKCCEITSSDEVRPTMPEMSILYKLHLQSGKLINLYDWLEGFKSIVSTEENARKRSKVKSKANDKDLNVRFLLTVSELQMMGFIKPTKRKTDHVARTTFGCF</sequence>
<dbReference type="InterPro" id="IPR045667">
    <property type="entry name" value="ORC3_N"/>
</dbReference>
<evidence type="ECO:0000256" key="1">
    <source>
        <dbReference type="ARBA" id="ARBA00004123"/>
    </source>
</evidence>
<dbReference type="InterPro" id="IPR020795">
    <property type="entry name" value="ORC3"/>
</dbReference>
<keyword evidence="6" id="KW-0238">DNA-binding</keyword>
<dbReference type="AlphaFoldDB" id="A0AAV2AFL6"/>
<dbReference type="Pfam" id="PF18137">
    <property type="entry name" value="WHD_ORC"/>
    <property type="match status" value="1"/>
</dbReference>
<gene>
    <name evidence="13" type="ORF">LARSCL_LOCUS11527</name>
</gene>
<dbReference type="Pfam" id="PF19675">
    <property type="entry name" value="ORC3_ins"/>
    <property type="match status" value="1"/>
</dbReference>
<evidence type="ECO:0000259" key="10">
    <source>
        <dbReference type="Pfam" id="PF07034"/>
    </source>
</evidence>